<feature type="transmembrane region" description="Helical" evidence="2">
    <location>
        <begin position="71"/>
        <end position="89"/>
    </location>
</feature>
<dbReference type="RefSeq" id="WP_127095805.1">
    <property type="nucleotide sequence ID" value="NZ_CP031423.1"/>
</dbReference>
<evidence type="ECO:0000313" key="5">
    <source>
        <dbReference type="Proteomes" id="UP000276888"/>
    </source>
</evidence>
<feature type="compositionally biased region" description="Low complexity" evidence="1">
    <location>
        <begin position="232"/>
        <end position="243"/>
    </location>
</feature>
<feature type="compositionally biased region" description="Low complexity" evidence="1">
    <location>
        <begin position="202"/>
        <end position="214"/>
    </location>
</feature>
<reference evidence="4 5" key="1">
    <citation type="submission" date="2018-08" db="EMBL/GenBank/DDBJ databases">
        <title>Microbacterium lemovicicum sp. nov., a bacterium isolated from a natural uranium-rich soil.</title>
        <authorList>
            <person name="ORTET P."/>
        </authorList>
    </citation>
    <scope>NUCLEOTIDE SEQUENCE [LARGE SCALE GENOMIC DNA]</scope>
    <source>
        <strain evidence="4 5">Viu22</strain>
    </source>
</reference>
<dbReference type="InterPro" id="IPR025889">
    <property type="entry name" value="GSP17M-like_dom"/>
</dbReference>
<feature type="compositionally biased region" description="Pro residues" evidence="1">
    <location>
        <begin position="170"/>
        <end position="184"/>
    </location>
</feature>
<protein>
    <recommendedName>
        <fullName evidence="3">General stress protein 17M-like domain-containing protein</fullName>
    </recommendedName>
</protein>
<dbReference type="Proteomes" id="UP000276888">
    <property type="component" value="Chromosome"/>
</dbReference>
<dbReference type="OrthoDB" id="3381462at2"/>
<dbReference type="KEGG" id="mlv:CVS47_01842"/>
<keyword evidence="2" id="KW-0472">Membrane</keyword>
<proteinExistence type="predicted"/>
<keyword evidence="2" id="KW-0812">Transmembrane</keyword>
<keyword evidence="5" id="KW-1185">Reference proteome</keyword>
<dbReference type="EMBL" id="CP031423">
    <property type="protein sequence ID" value="AZS37210.1"/>
    <property type="molecule type" value="Genomic_DNA"/>
</dbReference>
<keyword evidence="2" id="KW-1133">Transmembrane helix</keyword>
<sequence length="274" mass="27407">MSMVGGRVPAGREDVGQTVAEFPTYEAAQKAVSALIAGEVPARDIAIVGQGLRSIERVTGRLGYAAAARSGAVNGLLLGLLFSAIFVLGTPAAPIQAFVGVMFIGIAVGMLLSIITFAIVRRRRDFASVMQVAAERYEVTVADGNIHRARQVLGRDGVPPVAHAAAPVAQPAPSPEPWRPAPEPTPEEPPRYGERIPPVPAGSPASGPASAGEPAPGPDSAPPAPPAPGPATPGADGPGEIAPGPGGPSPTPPGAADPGAALPPTAEPGTPRPL</sequence>
<evidence type="ECO:0000256" key="2">
    <source>
        <dbReference type="SAM" id="Phobius"/>
    </source>
</evidence>
<feature type="compositionally biased region" description="Pro residues" evidence="1">
    <location>
        <begin position="245"/>
        <end position="255"/>
    </location>
</feature>
<dbReference type="Pfam" id="PF11181">
    <property type="entry name" value="YflT"/>
    <property type="match status" value="1"/>
</dbReference>
<name>A0A3S9WAT1_9MICO</name>
<evidence type="ECO:0000256" key="1">
    <source>
        <dbReference type="SAM" id="MobiDB-lite"/>
    </source>
</evidence>
<feature type="compositionally biased region" description="Pro residues" evidence="1">
    <location>
        <begin position="215"/>
        <end position="231"/>
    </location>
</feature>
<evidence type="ECO:0000259" key="3">
    <source>
        <dbReference type="Pfam" id="PF11181"/>
    </source>
</evidence>
<gene>
    <name evidence="4" type="ORF">CVS47_01842</name>
</gene>
<feature type="transmembrane region" description="Helical" evidence="2">
    <location>
        <begin position="95"/>
        <end position="120"/>
    </location>
</feature>
<feature type="domain" description="General stress protein 17M-like" evidence="3">
    <location>
        <begin position="17"/>
        <end position="105"/>
    </location>
</feature>
<dbReference type="AlphaFoldDB" id="A0A3S9WAT1"/>
<organism evidence="4 5">
    <name type="scientific">Microbacterium lemovicicum</name>
    <dbReference type="NCBI Taxonomy" id="1072463"/>
    <lineage>
        <taxon>Bacteria</taxon>
        <taxon>Bacillati</taxon>
        <taxon>Actinomycetota</taxon>
        <taxon>Actinomycetes</taxon>
        <taxon>Micrococcales</taxon>
        <taxon>Microbacteriaceae</taxon>
        <taxon>Microbacterium</taxon>
    </lineage>
</organism>
<evidence type="ECO:0000313" key="4">
    <source>
        <dbReference type="EMBL" id="AZS37210.1"/>
    </source>
</evidence>
<feature type="region of interest" description="Disordered" evidence="1">
    <location>
        <begin position="164"/>
        <end position="274"/>
    </location>
</feature>
<accession>A0A3S9WAT1</accession>